<dbReference type="InterPro" id="IPR011051">
    <property type="entry name" value="RmlC_Cupin_sf"/>
</dbReference>
<gene>
    <name evidence="2" type="ORF">CHX27_06860</name>
</gene>
<feature type="domain" description="Cupin type-2" evidence="1">
    <location>
        <begin position="40"/>
        <end position="107"/>
    </location>
</feature>
<evidence type="ECO:0000313" key="3">
    <source>
        <dbReference type="Proteomes" id="UP000216035"/>
    </source>
</evidence>
<dbReference type="SUPFAM" id="SSF51182">
    <property type="entry name" value="RmlC-like cupins"/>
    <property type="match status" value="1"/>
</dbReference>
<dbReference type="EMBL" id="NOXX01000187">
    <property type="protein sequence ID" value="OYQ45083.1"/>
    <property type="molecule type" value="Genomic_DNA"/>
</dbReference>
<dbReference type="InterPro" id="IPR014710">
    <property type="entry name" value="RmlC-like_jellyroll"/>
</dbReference>
<accession>A0A255ZUB1</accession>
<dbReference type="Pfam" id="PF07883">
    <property type="entry name" value="Cupin_2"/>
    <property type="match status" value="1"/>
</dbReference>
<dbReference type="Proteomes" id="UP000216035">
    <property type="component" value="Unassembled WGS sequence"/>
</dbReference>
<dbReference type="RefSeq" id="WP_094486024.1">
    <property type="nucleotide sequence ID" value="NZ_NOXX01000187.1"/>
</dbReference>
<name>A0A255ZUB1_9FLAO</name>
<protein>
    <submittedName>
        <fullName evidence="2">Cupin</fullName>
    </submittedName>
</protein>
<organism evidence="2 3">
    <name type="scientific">Flavobacterium aurantiibacter</name>
    <dbReference type="NCBI Taxonomy" id="2023067"/>
    <lineage>
        <taxon>Bacteria</taxon>
        <taxon>Pseudomonadati</taxon>
        <taxon>Bacteroidota</taxon>
        <taxon>Flavobacteriia</taxon>
        <taxon>Flavobacteriales</taxon>
        <taxon>Flavobacteriaceae</taxon>
        <taxon>Flavobacterium</taxon>
    </lineage>
</organism>
<evidence type="ECO:0000259" key="1">
    <source>
        <dbReference type="Pfam" id="PF07883"/>
    </source>
</evidence>
<evidence type="ECO:0000313" key="2">
    <source>
        <dbReference type="EMBL" id="OYQ45083.1"/>
    </source>
</evidence>
<reference evidence="2 3" key="1">
    <citation type="submission" date="2017-07" db="EMBL/GenBank/DDBJ databases">
        <title>Flavobacterium cyanobacteriorum sp. nov., isolated from cyanobacterial aggregates in a eutrophic lake.</title>
        <authorList>
            <person name="Cai H."/>
        </authorList>
    </citation>
    <scope>NUCLEOTIDE SEQUENCE [LARGE SCALE GENOMIC DNA]</scope>
    <source>
        <strain evidence="2 3">TH167</strain>
    </source>
</reference>
<sequence length="120" mass="13376">MSEIAIQKQPFRVPMTDGKIIDEHFGLATLAVGNLSLARMVAPPGWSEPHQTPEFDEYTLVISGRKQIETENGVIVLAANESVFIPKGNRIRYSNPFDVPCEYVSVCTPPFSIQNVNRED</sequence>
<proteinExistence type="predicted"/>
<dbReference type="OrthoDB" id="160522at2"/>
<dbReference type="InterPro" id="IPR013096">
    <property type="entry name" value="Cupin_2"/>
</dbReference>
<dbReference type="AlphaFoldDB" id="A0A255ZUB1"/>
<dbReference type="Gene3D" id="2.60.120.10">
    <property type="entry name" value="Jelly Rolls"/>
    <property type="match status" value="1"/>
</dbReference>
<comment type="caution">
    <text evidence="2">The sequence shown here is derived from an EMBL/GenBank/DDBJ whole genome shotgun (WGS) entry which is preliminary data.</text>
</comment>
<keyword evidence="3" id="KW-1185">Reference proteome</keyword>